<evidence type="ECO:0000313" key="2">
    <source>
        <dbReference type="EMBL" id="VDM80161.1"/>
    </source>
</evidence>
<accession>A0A3P7J4M0</accession>
<sequence>MPSPQELLPYADDEQGSHRMTIALETFTNEPLIEHHRKLITADDLRMMDSPASVNEDRGSSLLFRLPLWQLLLATISSALFVVLISITLILCVRERKKKVTFSTATPFPFILRGGHGVPDINNTPSSFLDRLGQLQSTDTIVRERDDSDIWMQPSTAHATGGLPRV</sequence>
<gene>
    <name evidence="2" type="ORF">SVUK_LOCUS15159</name>
</gene>
<evidence type="ECO:0000256" key="1">
    <source>
        <dbReference type="SAM" id="Phobius"/>
    </source>
</evidence>
<feature type="transmembrane region" description="Helical" evidence="1">
    <location>
        <begin position="68"/>
        <end position="93"/>
    </location>
</feature>
<keyword evidence="1" id="KW-0472">Membrane</keyword>
<organism evidence="2 3">
    <name type="scientific">Strongylus vulgaris</name>
    <name type="common">Blood worm</name>
    <dbReference type="NCBI Taxonomy" id="40348"/>
    <lineage>
        <taxon>Eukaryota</taxon>
        <taxon>Metazoa</taxon>
        <taxon>Ecdysozoa</taxon>
        <taxon>Nematoda</taxon>
        <taxon>Chromadorea</taxon>
        <taxon>Rhabditida</taxon>
        <taxon>Rhabditina</taxon>
        <taxon>Rhabditomorpha</taxon>
        <taxon>Strongyloidea</taxon>
        <taxon>Strongylidae</taxon>
        <taxon>Strongylus</taxon>
    </lineage>
</organism>
<proteinExistence type="predicted"/>
<dbReference type="EMBL" id="UYYB01107566">
    <property type="protein sequence ID" value="VDM80161.1"/>
    <property type="molecule type" value="Genomic_DNA"/>
</dbReference>
<evidence type="ECO:0000313" key="3">
    <source>
        <dbReference type="Proteomes" id="UP000270094"/>
    </source>
</evidence>
<keyword evidence="1" id="KW-0812">Transmembrane</keyword>
<reference evidence="2 3" key="1">
    <citation type="submission" date="2018-11" db="EMBL/GenBank/DDBJ databases">
        <authorList>
            <consortium name="Pathogen Informatics"/>
        </authorList>
    </citation>
    <scope>NUCLEOTIDE SEQUENCE [LARGE SCALE GENOMIC DNA]</scope>
</reference>
<dbReference type="Proteomes" id="UP000270094">
    <property type="component" value="Unassembled WGS sequence"/>
</dbReference>
<keyword evidence="1" id="KW-1133">Transmembrane helix</keyword>
<keyword evidence="3" id="KW-1185">Reference proteome</keyword>
<name>A0A3P7J4M0_STRVU</name>
<dbReference type="OrthoDB" id="5840481at2759"/>
<protein>
    <submittedName>
        <fullName evidence="2">Uncharacterized protein</fullName>
    </submittedName>
</protein>
<dbReference type="AlphaFoldDB" id="A0A3P7J4M0"/>